<feature type="region of interest" description="Disordered" evidence="6">
    <location>
        <begin position="307"/>
        <end position="349"/>
    </location>
</feature>
<dbReference type="InterPro" id="IPR000306">
    <property type="entry name" value="Znf_FYVE"/>
</dbReference>
<keyword evidence="1" id="KW-0597">Phosphoprotein</keyword>
<keyword evidence="2" id="KW-0479">Metal-binding</keyword>
<dbReference type="InterPro" id="IPR013083">
    <property type="entry name" value="Znf_RING/FYVE/PHD"/>
</dbReference>
<dbReference type="GO" id="GO:0000281">
    <property type="term" value="P:mitotic cytokinesis"/>
    <property type="evidence" value="ECO:0007669"/>
    <property type="project" value="InterPro"/>
</dbReference>
<keyword evidence="3 5" id="KW-0863">Zinc-finger</keyword>
<dbReference type="InterPro" id="IPR011011">
    <property type="entry name" value="Znf_FYVE_PHD"/>
</dbReference>
<dbReference type="InterPro" id="IPR057946">
    <property type="entry name" value="TPR_ZFYVE26"/>
</dbReference>
<keyword evidence="9" id="KW-1185">Reference proteome</keyword>
<feature type="domain" description="FYVE-type" evidence="7">
    <location>
        <begin position="1034"/>
        <end position="1094"/>
    </location>
</feature>
<dbReference type="GO" id="GO:0032465">
    <property type="term" value="P:regulation of cytokinesis"/>
    <property type="evidence" value="ECO:0007669"/>
    <property type="project" value="TreeGrafter"/>
</dbReference>
<dbReference type="OrthoDB" id="1936617at2759"/>
<dbReference type="GO" id="GO:0000724">
    <property type="term" value="P:double-strand break repair via homologous recombination"/>
    <property type="evidence" value="ECO:0007669"/>
    <property type="project" value="InterPro"/>
</dbReference>
<dbReference type="EMBL" id="CAKKLH010000268">
    <property type="protein sequence ID" value="CAH0107342.1"/>
    <property type="molecule type" value="Genomic_DNA"/>
</dbReference>
<dbReference type="PANTHER" id="PTHR46591:SF1">
    <property type="entry name" value="ZINC FINGER FYVE DOMAIN-CONTAINING PROTEIN 26"/>
    <property type="match status" value="1"/>
</dbReference>
<keyword evidence="4" id="KW-0862">Zinc</keyword>
<feature type="region of interest" description="Disordered" evidence="6">
    <location>
        <begin position="1346"/>
        <end position="1369"/>
    </location>
</feature>
<gene>
    <name evidence="8" type="ORF">DGAL_LOCUS10634</name>
</gene>
<evidence type="ECO:0000256" key="5">
    <source>
        <dbReference type="PROSITE-ProRule" id="PRU00091"/>
    </source>
</evidence>
<evidence type="ECO:0000256" key="1">
    <source>
        <dbReference type="ARBA" id="ARBA00022553"/>
    </source>
</evidence>
<dbReference type="Pfam" id="PF25569">
    <property type="entry name" value="TPR_ZFYVE26"/>
    <property type="match status" value="1"/>
</dbReference>
<dbReference type="InterPro" id="IPR028730">
    <property type="entry name" value="ZFYVE26"/>
</dbReference>
<evidence type="ECO:0000256" key="3">
    <source>
        <dbReference type="ARBA" id="ARBA00022771"/>
    </source>
</evidence>
<dbReference type="Proteomes" id="UP000789390">
    <property type="component" value="Unassembled WGS sequence"/>
</dbReference>
<dbReference type="InterPro" id="IPR017455">
    <property type="entry name" value="Znf_FYVE-rel"/>
</dbReference>
<accession>A0A8J2RPY0</accession>
<dbReference type="SUPFAM" id="SSF57903">
    <property type="entry name" value="FYVE/PHD zinc finger"/>
    <property type="match status" value="1"/>
</dbReference>
<evidence type="ECO:0000256" key="4">
    <source>
        <dbReference type="ARBA" id="ARBA00022833"/>
    </source>
</evidence>
<evidence type="ECO:0000313" key="8">
    <source>
        <dbReference type="EMBL" id="CAH0107342.1"/>
    </source>
</evidence>
<evidence type="ECO:0000313" key="9">
    <source>
        <dbReference type="Proteomes" id="UP000789390"/>
    </source>
</evidence>
<comment type="caution">
    <text evidence="8">The sequence shown here is derived from an EMBL/GenBank/DDBJ whole genome shotgun (WGS) entry which is preliminary data.</text>
</comment>
<dbReference type="SMART" id="SM00064">
    <property type="entry name" value="FYVE"/>
    <property type="match status" value="1"/>
</dbReference>
<evidence type="ECO:0000259" key="7">
    <source>
        <dbReference type="PROSITE" id="PS50178"/>
    </source>
</evidence>
<feature type="compositionally biased region" description="Basic and acidic residues" evidence="6">
    <location>
        <begin position="312"/>
        <end position="328"/>
    </location>
</feature>
<sequence length="1813" mass="203173">MNDVCCNVAIMNRPSIQTLIMSRPSSSSSEIEINVNHIRECLLRNGFVSHVAHQLGKIFHEQDELLAPAKVTGSPLSTSDELKHLLVVNVIRNNTHIVEQLLKDGNKTMAGMFPLPGGAYEILQALLPLFTFTSEEPPPDTQSLDRFVTDLSELLEKSLNWLDEEDVFTKALKWLKEKVCFAVWCLSQSFCGPGTSQKTILELCTQQPSSLCTLKALGGLQLVNQQDVSAYLDNRCINVYRGFLALCGFIQYLFKPFQRLQNKATNLEEVESLIRDINCKQMSLQVMEDVFSLCFLRKEDIIFEETASDSGGEEKQSEECNLKSKKSGDPSCPSNSNSPSNTQTGTSSTACLAGKRGDMSLGFLCQDPDKLQKSLVMLKMRLEAVQVGDDAELSLRHRKLEQRVSQALWRLQLVDYEPRMASYFSRSRPPQDGCIVVRKAWLARLNPSVQTWYGYNAGRRKLRSPSSSHQKAKTIDRHIDPLLVNRLLADPLSLMAMSMMNSQLSAARQVADLYQLWETPQGRELFFSLAHASAVQELQRIGRQIACSTAEDPQVESLSHVRLPSAVETQLSTLQQAVVPSLTADDDWQSAVLMADLINSSTLSTPELDVQLLNYALRRIEGTVDTNVEPWRTLKRFTESSNYHLASGCSPVYSHLPFDVELLKERANRLESIRVAFQQLVEASQLTGCNHPDPFDSALENLNQSLGGQSATPLLRMRRYFQFLRQLIPSRLRDESPTRLLEVHHIGALIIERLRERPETIEEIETITQSMGIELPSFLAECLCSIPDSGAKLVDLSDREFVVKLITYLHSRCPILARVVELQLQTEQGFSYILDLAGKQVDMMESMAVFQRYLERQSLSSSWNKTSTPRPVEPTSKPSKRAHVRPLPDSPSPIVDAHNSLLADSEEEPTARLGALILEAIPQTTAQQLEHLLPQPLLIVEQLLMNSQMGLATDLVKVLRLNGPDEDMEEIDKLLLRYATKALALGLPEITSSPPLKDSSKVQQVDQMNNKKKKKTGAFALPATVPPKEQWVKDSDVDQCPCCKTVQFSMFDRRHHCRRCGRVICSSCSPHRRLVDGYGDVPVRTCVDCHSSLQDRPDLDTRSVRSSTTQDGGGQLVWRLSLDAQHNQIARREFSYEHAPNLALALAMVHLCHCNETMANFLLDQSSSMLATLHRYLLHGNLMDVCSDPLMMFSLIKSLILGAKMRYSDIIAAPSQSKGKPSRGLARCDALLGQIDLLSLLVSSNCLHLLPPQPMSQLDTWRKLRDRLIDIELWSLALDVSTKAGLDAGSVWAAWGLVCLKAGNFQGARQRFQRCLKPGKISPLLQEIISVLESLSIPCASLPGNMNESSTGSSWSSKRTRKLSSPSSLPSPVFNCDNPQLIVASLTRLSDICAGNLVEVEDKNCIIEEILFYLESYGQPESPCAYLVERSGRIDLAVQRFVSSSNIRHKTSVFNQGLLLPCLKSSKLEDLIIEMKRHDASFHSWKIHMLAAAQLLETKCFWNSLYQFHCLCGDWIRASLVAIRRLFLSDLFSVETLISRSHVLQDIITHLNQYLGRQQSMDPQGESEKQLPLWWPVNEVISLQKTVQLQMKVTSFLDTCLKEGKLSSAFLAVVKSVTQSPDGISGPFGDLNTSGVYLIPTLLGSRQFRCSSAVLITCANPDAYSFDLSWTICCDLRVRLDRYFRLSSFVLIRRGQVPALIQLVEFIKGRMTSQSVGFFDMDELLVECATLVQERDKESRSPDLELIVQYIKKPASKIRGFINLGWLKAAYLLAVRNGQVADVIHIQQEATRLEQTAVLALCDKWLRARNVAK</sequence>
<feature type="compositionally biased region" description="Low complexity" evidence="6">
    <location>
        <begin position="330"/>
        <end position="349"/>
    </location>
</feature>
<organism evidence="8 9">
    <name type="scientific">Daphnia galeata</name>
    <dbReference type="NCBI Taxonomy" id="27404"/>
    <lineage>
        <taxon>Eukaryota</taxon>
        <taxon>Metazoa</taxon>
        <taxon>Ecdysozoa</taxon>
        <taxon>Arthropoda</taxon>
        <taxon>Crustacea</taxon>
        <taxon>Branchiopoda</taxon>
        <taxon>Diplostraca</taxon>
        <taxon>Cladocera</taxon>
        <taxon>Anomopoda</taxon>
        <taxon>Daphniidae</taxon>
        <taxon>Daphnia</taxon>
    </lineage>
</organism>
<evidence type="ECO:0000256" key="6">
    <source>
        <dbReference type="SAM" id="MobiDB-lite"/>
    </source>
</evidence>
<name>A0A8J2RPY0_9CRUS</name>
<proteinExistence type="predicted"/>
<dbReference type="PROSITE" id="PS50178">
    <property type="entry name" value="ZF_FYVE"/>
    <property type="match status" value="1"/>
</dbReference>
<feature type="compositionally biased region" description="Low complexity" evidence="6">
    <location>
        <begin position="1349"/>
        <end position="1369"/>
    </location>
</feature>
<reference evidence="8" key="1">
    <citation type="submission" date="2021-11" db="EMBL/GenBank/DDBJ databases">
        <authorList>
            <person name="Schell T."/>
        </authorList>
    </citation>
    <scope>NUCLEOTIDE SEQUENCE</scope>
    <source>
        <strain evidence="8">M5</strain>
    </source>
</reference>
<dbReference type="GO" id="GO:0005765">
    <property type="term" value="C:lysosomal membrane"/>
    <property type="evidence" value="ECO:0007669"/>
    <property type="project" value="TreeGrafter"/>
</dbReference>
<protein>
    <recommendedName>
        <fullName evidence="7">FYVE-type domain-containing protein</fullName>
    </recommendedName>
</protein>
<dbReference type="Pfam" id="PF01363">
    <property type="entry name" value="FYVE"/>
    <property type="match status" value="1"/>
</dbReference>
<dbReference type="GO" id="GO:0008270">
    <property type="term" value="F:zinc ion binding"/>
    <property type="evidence" value="ECO:0007669"/>
    <property type="project" value="UniProtKB-KW"/>
</dbReference>
<dbReference type="GO" id="GO:0005813">
    <property type="term" value="C:centrosome"/>
    <property type="evidence" value="ECO:0007669"/>
    <property type="project" value="TreeGrafter"/>
</dbReference>
<dbReference type="Gene3D" id="3.30.40.10">
    <property type="entry name" value="Zinc/RING finger domain, C3HC4 (zinc finger)"/>
    <property type="match status" value="1"/>
</dbReference>
<evidence type="ECO:0000256" key="2">
    <source>
        <dbReference type="ARBA" id="ARBA00022723"/>
    </source>
</evidence>
<feature type="region of interest" description="Disordered" evidence="6">
    <location>
        <begin position="861"/>
        <end position="893"/>
    </location>
</feature>
<dbReference type="PANTHER" id="PTHR46591">
    <property type="entry name" value="ZINC FINGER FYVE DOMAIN-CONTAINING PROTEIN 26"/>
    <property type="match status" value="1"/>
</dbReference>
<dbReference type="GO" id="GO:0032266">
    <property type="term" value="F:phosphatidylinositol-3-phosphate binding"/>
    <property type="evidence" value="ECO:0007669"/>
    <property type="project" value="InterPro"/>
</dbReference>
<dbReference type="GO" id="GO:0030496">
    <property type="term" value="C:midbody"/>
    <property type="evidence" value="ECO:0007669"/>
    <property type="project" value="TreeGrafter"/>
</dbReference>